<feature type="transmembrane region" description="Helical" evidence="6">
    <location>
        <begin position="301"/>
        <end position="324"/>
    </location>
</feature>
<protein>
    <submittedName>
        <fullName evidence="7">Stage V sporulation protein B</fullName>
    </submittedName>
</protein>
<feature type="transmembrane region" description="Helical" evidence="6">
    <location>
        <begin position="88"/>
        <end position="111"/>
    </location>
</feature>
<evidence type="ECO:0000256" key="1">
    <source>
        <dbReference type="ARBA" id="ARBA00004651"/>
    </source>
</evidence>
<reference evidence="7" key="2">
    <citation type="submission" date="2020-09" db="EMBL/GenBank/DDBJ databases">
        <authorList>
            <person name="Sun Q."/>
            <person name="Zhou Y."/>
        </authorList>
    </citation>
    <scope>NUCLEOTIDE SEQUENCE</scope>
    <source>
        <strain evidence="7">CGMCC 1.12987</strain>
    </source>
</reference>
<keyword evidence="4 6" id="KW-1133">Transmembrane helix</keyword>
<dbReference type="EMBL" id="BMGR01000003">
    <property type="protein sequence ID" value="GGF96796.1"/>
    <property type="molecule type" value="Genomic_DNA"/>
</dbReference>
<feature type="transmembrane region" description="Helical" evidence="6">
    <location>
        <begin position="336"/>
        <end position="364"/>
    </location>
</feature>
<evidence type="ECO:0000256" key="5">
    <source>
        <dbReference type="ARBA" id="ARBA00023136"/>
    </source>
</evidence>
<feature type="transmembrane region" description="Helical" evidence="6">
    <location>
        <begin position="123"/>
        <end position="141"/>
    </location>
</feature>
<keyword evidence="5 6" id="KW-0472">Membrane</keyword>
<dbReference type="InterPro" id="IPR024923">
    <property type="entry name" value="PG_synth_SpoVB"/>
</dbReference>
<feature type="transmembrane region" description="Helical" evidence="6">
    <location>
        <begin position="12"/>
        <end position="30"/>
    </location>
</feature>
<name>A0A917CTZ7_9BACL</name>
<dbReference type="GO" id="GO:0005886">
    <property type="term" value="C:plasma membrane"/>
    <property type="evidence" value="ECO:0007669"/>
    <property type="project" value="UniProtKB-SubCell"/>
</dbReference>
<dbReference type="PANTHER" id="PTHR30250">
    <property type="entry name" value="PST FAMILY PREDICTED COLANIC ACID TRANSPORTER"/>
    <property type="match status" value="1"/>
</dbReference>
<comment type="caution">
    <text evidence="7">The sequence shown here is derived from an EMBL/GenBank/DDBJ whole genome shotgun (WGS) entry which is preliminary data.</text>
</comment>
<feature type="transmembrane region" description="Helical" evidence="6">
    <location>
        <begin position="461"/>
        <end position="481"/>
    </location>
</feature>
<evidence type="ECO:0000256" key="6">
    <source>
        <dbReference type="SAM" id="Phobius"/>
    </source>
</evidence>
<keyword evidence="2" id="KW-1003">Cell membrane</keyword>
<dbReference type="RefSeq" id="WP_188530018.1">
    <property type="nucleotide sequence ID" value="NZ_BMGR01000003.1"/>
</dbReference>
<dbReference type="CDD" id="cd13124">
    <property type="entry name" value="MATE_SpoVB_like"/>
    <property type="match status" value="1"/>
</dbReference>
<reference evidence="7" key="1">
    <citation type="journal article" date="2014" name="Int. J. Syst. Evol. Microbiol.">
        <title>Complete genome sequence of Corynebacterium casei LMG S-19264T (=DSM 44701T), isolated from a smear-ripened cheese.</title>
        <authorList>
            <consortium name="US DOE Joint Genome Institute (JGI-PGF)"/>
            <person name="Walter F."/>
            <person name="Albersmeier A."/>
            <person name="Kalinowski J."/>
            <person name="Ruckert C."/>
        </authorList>
    </citation>
    <scope>NUCLEOTIDE SEQUENCE</scope>
    <source>
        <strain evidence="7">CGMCC 1.12987</strain>
    </source>
</reference>
<evidence type="ECO:0000313" key="7">
    <source>
        <dbReference type="EMBL" id="GGF96796.1"/>
    </source>
</evidence>
<feature type="transmembrane region" description="Helical" evidence="6">
    <location>
        <begin position="162"/>
        <end position="179"/>
    </location>
</feature>
<sequence>MLKKDSLLKGTIVLAAAALVARFLGLFQRVPLDYMLDSAGRAYFGLANNVYLFLLVIATAGIPSTISKMVSERYARGRIEEAQQIYRAALLFGAVTGLIISASLYLLAPFATANIAMKPGAELAVQAIAPALLLFPIIAMMRGYFQGRQMMTAGGISQIIEQVLRVITGVALAFIFLSWGYDNEWLAAGAAAGSVFGSIGAFAVMLWYARKLKRQDAAEKLKDAQAKKGAISGAVVKLKLRRIYGEIFRMSLPIVFTALTVQFLYLVDTFFFVRLTGSLYSATESMDILGWLVNRAQALAGIPPILAIALSQSIIPVISSAFAVRNMNEVQRQGSVVMRIVLFTGIPVSIALTVASISVTGFIFTDTGGSGIVAALTAGTVFQITMMTTNSVLFGLSNPKAPMRHTIAGMAVKLVASMILGPLLGVYGLIIASTLCFLLITVLNMRTIRGEVTLNVLSGRWLRYASVIAITAGVGFGLDAAGRTLLQPLPDKLMYFVTAALTGLVILTLYLVLLVALKVVTAEDAKSYPGPLRKLFGILLRRFPVRESR</sequence>
<organism evidence="7 8">
    <name type="scientific">Paenibacillus abyssi</name>
    <dbReference type="NCBI Taxonomy" id="1340531"/>
    <lineage>
        <taxon>Bacteria</taxon>
        <taxon>Bacillati</taxon>
        <taxon>Bacillota</taxon>
        <taxon>Bacilli</taxon>
        <taxon>Bacillales</taxon>
        <taxon>Paenibacillaceae</taxon>
        <taxon>Paenibacillus</taxon>
    </lineage>
</organism>
<evidence type="ECO:0000256" key="3">
    <source>
        <dbReference type="ARBA" id="ARBA00022692"/>
    </source>
</evidence>
<feature type="transmembrane region" description="Helical" evidence="6">
    <location>
        <begin position="247"/>
        <end position="267"/>
    </location>
</feature>
<feature type="transmembrane region" description="Helical" evidence="6">
    <location>
        <begin position="185"/>
        <end position="208"/>
    </location>
</feature>
<dbReference type="PIRSF" id="PIRSF038958">
    <property type="entry name" value="PG_synth_SpoVB"/>
    <property type="match status" value="1"/>
</dbReference>
<feature type="transmembrane region" description="Helical" evidence="6">
    <location>
        <begin position="50"/>
        <end position="67"/>
    </location>
</feature>
<evidence type="ECO:0000313" key="8">
    <source>
        <dbReference type="Proteomes" id="UP000644756"/>
    </source>
</evidence>
<feature type="transmembrane region" description="Helical" evidence="6">
    <location>
        <begin position="493"/>
        <end position="517"/>
    </location>
</feature>
<proteinExistence type="predicted"/>
<evidence type="ECO:0000256" key="4">
    <source>
        <dbReference type="ARBA" id="ARBA00022989"/>
    </source>
</evidence>
<feature type="transmembrane region" description="Helical" evidence="6">
    <location>
        <begin position="414"/>
        <end position="441"/>
    </location>
</feature>
<keyword evidence="3 6" id="KW-0812">Transmembrane</keyword>
<evidence type="ECO:0000256" key="2">
    <source>
        <dbReference type="ARBA" id="ARBA00022475"/>
    </source>
</evidence>
<keyword evidence="8" id="KW-1185">Reference proteome</keyword>
<dbReference type="AlphaFoldDB" id="A0A917CTZ7"/>
<dbReference type="InterPro" id="IPR050833">
    <property type="entry name" value="Poly_Biosynth_Transport"/>
</dbReference>
<dbReference type="PANTHER" id="PTHR30250:SF21">
    <property type="entry name" value="LIPID II FLIPPASE MURJ"/>
    <property type="match status" value="1"/>
</dbReference>
<dbReference type="InterPro" id="IPR002797">
    <property type="entry name" value="Polysacc_synth"/>
</dbReference>
<gene>
    <name evidence="7" type="primary">spoVB</name>
    <name evidence="7" type="ORF">GCM10010916_12530</name>
</gene>
<dbReference type="Pfam" id="PF01943">
    <property type="entry name" value="Polysacc_synt"/>
    <property type="match status" value="1"/>
</dbReference>
<comment type="subcellular location">
    <subcellularLocation>
        <location evidence="1">Cell membrane</location>
        <topology evidence="1">Multi-pass membrane protein</topology>
    </subcellularLocation>
</comment>
<accession>A0A917CTZ7</accession>
<dbReference type="Proteomes" id="UP000644756">
    <property type="component" value="Unassembled WGS sequence"/>
</dbReference>